<accession>A0A923LVJ2</accession>
<protein>
    <submittedName>
        <fullName evidence="1">Uncharacterized protein</fullName>
    </submittedName>
</protein>
<proteinExistence type="predicted"/>
<gene>
    <name evidence="1" type="ORF">H8S45_04620</name>
</gene>
<name>A0A923LVJ2_9FIRM</name>
<evidence type="ECO:0000313" key="1">
    <source>
        <dbReference type="EMBL" id="MBC5724744.1"/>
    </source>
</evidence>
<dbReference type="AlphaFoldDB" id="A0A923LVJ2"/>
<keyword evidence="2" id="KW-1185">Reference proteome</keyword>
<comment type="caution">
    <text evidence="1">The sequence shown here is derived from an EMBL/GenBank/DDBJ whole genome shotgun (WGS) entry which is preliminary data.</text>
</comment>
<dbReference type="Proteomes" id="UP000606499">
    <property type="component" value="Unassembled WGS sequence"/>
</dbReference>
<dbReference type="EMBL" id="JACOPL010000003">
    <property type="protein sequence ID" value="MBC5724744.1"/>
    <property type="molecule type" value="Genomic_DNA"/>
</dbReference>
<dbReference type="RefSeq" id="WP_186949705.1">
    <property type="nucleotide sequence ID" value="NZ_JACOPL010000003.1"/>
</dbReference>
<evidence type="ECO:0000313" key="2">
    <source>
        <dbReference type="Proteomes" id="UP000606499"/>
    </source>
</evidence>
<reference evidence="1" key="1">
    <citation type="submission" date="2020-08" db="EMBL/GenBank/DDBJ databases">
        <title>Genome public.</title>
        <authorList>
            <person name="Liu C."/>
            <person name="Sun Q."/>
        </authorList>
    </citation>
    <scope>NUCLEOTIDE SEQUENCE</scope>
    <source>
        <strain evidence="1">NSJ-28</strain>
    </source>
</reference>
<organism evidence="1 2">
    <name type="scientific">Agathobaculum faecis</name>
    <dbReference type="NCBI Taxonomy" id="2763013"/>
    <lineage>
        <taxon>Bacteria</taxon>
        <taxon>Bacillati</taxon>
        <taxon>Bacillota</taxon>
        <taxon>Clostridia</taxon>
        <taxon>Eubacteriales</taxon>
        <taxon>Butyricicoccaceae</taxon>
        <taxon>Agathobaculum</taxon>
    </lineage>
</organism>
<sequence length="68" mass="7288">MKLELSHAERNTLLDAAGRDKIASAAGALLEQARAAGLTHLQTIALVDYIRLRLETPPDFGGFENKAG</sequence>